<keyword evidence="2 4" id="KW-0560">Oxidoreductase</keyword>
<dbReference type="PROSITE" id="PS00687">
    <property type="entry name" value="ALDEHYDE_DEHYDR_GLU"/>
    <property type="match status" value="1"/>
</dbReference>
<reference evidence="6" key="1">
    <citation type="journal article" date="2022" name="IScience">
        <title>Evolution of zygomycete secretomes and the origins of terrestrial fungal ecologies.</title>
        <authorList>
            <person name="Chang Y."/>
            <person name="Wang Y."/>
            <person name="Mondo S."/>
            <person name="Ahrendt S."/>
            <person name="Andreopoulos W."/>
            <person name="Barry K."/>
            <person name="Beard J."/>
            <person name="Benny G.L."/>
            <person name="Blankenship S."/>
            <person name="Bonito G."/>
            <person name="Cuomo C."/>
            <person name="Desiro A."/>
            <person name="Gervers K.A."/>
            <person name="Hundley H."/>
            <person name="Kuo A."/>
            <person name="LaButti K."/>
            <person name="Lang B.F."/>
            <person name="Lipzen A."/>
            <person name="O'Donnell K."/>
            <person name="Pangilinan J."/>
            <person name="Reynolds N."/>
            <person name="Sandor L."/>
            <person name="Smith M.E."/>
            <person name="Tsang A."/>
            <person name="Grigoriev I.V."/>
            <person name="Stajich J.E."/>
            <person name="Spatafora J.W."/>
        </authorList>
    </citation>
    <scope>NUCLEOTIDE SEQUENCE</scope>
    <source>
        <strain evidence="6">RSA 2281</strain>
    </source>
</reference>
<accession>A0AAD5JYZ4</accession>
<dbReference type="InterPro" id="IPR016163">
    <property type="entry name" value="Ald_DH_C"/>
</dbReference>
<dbReference type="Gene3D" id="3.40.309.10">
    <property type="entry name" value="Aldehyde Dehydrogenase, Chain A, domain 2"/>
    <property type="match status" value="1"/>
</dbReference>
<evidence type="ECO:0000313" key="6">
    <source>
        <dbReference type="EMBL" id="KAI9260742.1"/>
    </source>
</evidence>
<dbReference type="Proteomes" id="UP001209540">
    <property type="component" value="Unassembled WGS sequence"/>
</dbReference>
<dbReference type="GO" id="GO:0016620">
    <property type="term" value="F:oxidoreductase activity, acting on the aldehyde or oxo group of donors, NAD or NADP as acceptor"/>
    <property type="evidence" value="ECO:0007669"/>
    <property type="project" value="InterPro"/>
</dbReference>
<dbReference type="InterPro" id="IPR016160">
    <property type="entry name" value="Ald_DH_CS_CYS"/>
</dbReference>
<name>A0AAD5JYZ4_9FUNG</name>
<feature type="active site" evidence="3">
    <location>
        <position position="250"/>
    </location>
</feature>
<proteinExistence type="inferred from homology"/>
<dbReference type="InterPro" id="IPR015590">
    <property type="entry name" value="Aldehyde_DH_dom"/>
</dbReference>
<dbReference type="Gene3D" id="3.40.605.10">
    <property type="entry name" value="Aldehyde Dehydrogenase, Chain A, domain 1"/>
    <property type="match status" value="1"/>
</dbReference>
<protein>
    <submittedName>
        <fullName evidence="6">Aldehyde dehydrogenase domain-containing protein</fullName>
    </submittedName>
</protein>
<sequence>MSATKRAWNALGPYIRGGFQTSTTRTKPIINPCTGKPTPNHVITEATTDHVKEALLSARQAQASWESTSGSERRDALLGLADAIDRHRKSMTDLERIQTGKPLEDAEYEINDTIECIRYFAGYADKLFGHSMVDNNLHSITLREPYGVVGLVVSFNYPLMLAGWKVAPALAAGNCVVLKPAPQTPLTALALADLATGYLPPGVLSVLPGDANVGRAILEGVDKGSFTGSTKAGQMIMQQQAERLTPLTLECGGKNPVIVLKDADIEGAAGYVALGAFSNAGQNCCAVSRVYVDRSIHDQFVETVIREMDKIDYGPVIDQHQYDRVQTFIQQRDPAYTSQVVPPTLKEQLTEDGYFVPAALFTHVPDDAPMATEEIFGPVLSILEPFDDVESAIQRANSLPYGLAGGVFGKDQRQTHHVASKLRTGYVWINTYNLMPPYNPFGGRKLSGIGKDLGQAALDEFTFVKSVVTSL</sequence>
<dbReference type="InterPro" id="IPR016161">
    <property type="entry name" value="Ald_DH/histidinol_DH"/>
</dbReference>
<dbReference type="FunFam" id="3.40.605.10:FF:000007">
    <property type="entry name" value="NAD/NADP-dependent betaine aldehyde dehydrogenase"/>
    <property type="match status" value="1"/>
</dbReference>
<reference evidence="6" key="2">
    <citation type="submission" date="2023-02" db="EMBL/GenBank/DDBJ databases">
        <authorList>
            <consortium name="DOE Joint Genome Institute"/>
            <person name="Mondo S.J."/>
            <person name="Chang Y."/>
            <person name="Wang Y."/>
            <person name="Ahrendt S."/>
            <person name="Andreopoulos W."/>
            <person name="Barry K."/>
            <person name="Beard J."/>
            <person name="Benny G.L."/>
            <person name="Blankenship S."/>
            <person name="Bonito G."/>
            <person name="Cuomo C."/>
            <person name="Desiro A."/>
            <person name="Gervers K.A."/>
            <person name="Hundley H."/>
            <person name="Kuo A."/>
            <person name="LaButti K."/>
            <person name="Lang B.F."/>
            <person name="Lipzen A."/>
            <person name="O'Donnell K."/>
            <person name="Pangilinan J."/>
            <person name="Reynolds N."/>
            <person name="Sandor L."/>
            <person name="Smith M.W."/>
            <person name="Tsang A."/>
            <person name="Grigoriev I.V."/>
            <person name="Stajich J.E."/>
            <person name="Spatafora J.W."/>
        </authorList>
    </citation>
    <scope>NUCLEOTIDE SEQUENCE</scope>
    <source>
        <strain evidence="6">RSA 2281</strain>
    </source>
</reference>
<evidence type="ECO:0000256" key="1">
    <source>
        <dbReference type="ARBA" id="ARBA00009986"/>
    </source>
</evidence>
<evidence type="ECO:0000256" key="4">
    <source>
        <dbReference type="RuleBase" id="RU003345"/>
    </source>
</evidence>
<dbReference type="InterPro" id="IPR029510">
    <property type="entry name" value="Ald_DH_CS_GLU"/>
</dbReference>
<comment type="caution">
    <text evidence="6">The sequence shown here is derived from an EMBL/GenBank/DDBJ whole genome shotgun (WGS) entry which is preliminary data.</text>
</comment>
<dbReference type="InterPro" id="IPR016162">
    <property type="entry name" value="Ald_DH_N"/>
</dbReference>
<dbReference type="CDD" id="cd07078">
    <property type="entry name" value="ALDH"/>
    <property type="match status" value="1"/>
</dbReference>
<keyword evidence="7" id="KW-1185">Reference proteome</keyword>
<organism evidence="6 7">
    <name type="scientific">Phascolomyces articulosus</name>
    <dbReference type="NCBI Taxonomy" id="60185"/>
    <lineage>
        <taxon>Eukaryota</taxon>
        <taxon>Fungi</taxon>
        <taxon>Fungi incertae sedis</taxon>
        <taxon>Mucoromycota</taxon>
        <taxon>Mucoromycotina</taxon>
        <taxon>Mucoromycetes</taxon>
        <taxon>Mucorales</taxon>
        <taxon>Lichtheimiaceae</taxon>
        <taxon>Phascolomyces</taxon>
    </lineage>
</organism>
<evidence type="ECO:0000256" key="3">
    <source>
        <dbReference type="PROSITE-ProRule" id="PRU10007"/>
    </source>
</evidence>
<comment type="similarity">
    <text evidence="1 4">Belongs to the aldehyde dehydrogenase family.</text>
</comment>
<dbReference type="SUPFAM" id="SSF53720">
    <property type="entry name" value="ALDH-like"/>
    <property type="match status" value="1"/>
</dbReference>
<evidence type="ECO:0000313" key="7">
    <source>
        <dbReference type="Proteomes" id="UP001209540"/>
    </source>
</evidence>
<dbReference type="Pfam" id="PF00171">
    <property type="entry name" value="Aldedh"/>
    <property type="match status" value="1"/>
</dbReference>
<evidence type="ECO:0000256" key="2">
    <source>
        <dbReference type="ARBA" id="ARBA00023002"/>
    </source>
</evidence>
<evidence type="ECO:0000259" key="5">
    <source>
        <dbReference type="Pfam" id="PF00171"/>
    </source>
</evidence>
<dbReference type="AlphaFoldDB" id="A0AAD5JYZ4"/>
<dbReference type="PROSITE" id="PS00070">
    <property type="entry name" value="ALDEHYDE_DEHYDR_CYS"/>
    <property type="match status" value="1"/>
</dbReference>
<gene>
    <name evidence="6" type="ORF">BDA99DRAFT_513099</name>
</gene>
<feature type="domain" description="Aldehyde dehydrogenase" evidence="5">
    <location>
        <begin position="21"/>
        <end position="467"/>
    </location>
</feature>
<dbReference type="PANTHER" id="PTHR11699">
    <property type="entry name" value="ALDEHYDE DEHYDROGENASE-RELATED"/>
    <property type="match status" value="1"/>
</dbReference>
<dbReference type="EMBL" id="JAIXMP010000016">
    <property type="protein sequence ID" value="KAI9260742.1"/>
    <property type="molecule type" value="Genomic_DNA"/>
</dbReference>